<sequence>MIYADLQTFKTPRLAQFEVARDSLTMSDHKEEPNVLDNPLHGIFIPSGLLLVGIGMTTYQSGEKRLLLVIPLILAFLLYRAYGAHKRRVSIMADKWTALELEDQTVVSKNTAIYRFKLKTSFETLDLPPGRHLAVKIPIDGTDETRFYTPISPRFAQGYFDLLVKSYADGKVSKYFAGLRPGQTVEFRGPVGTFNYEPNNSKVIAIVAGGSGITPILQVLNEVITVPEDLTKISLIYANETPNDILLKDELDEMAEKYPNFEVHYIVRKPNDKWEGPIGQVTEEMMRACLPGPAEDHRLLICGPEAMNKSVTQYAVNLGWKFSGQDCKGDDQVFVF</sequence>
<dbReference type="FunFam" id="2.40.30.10:FF:000069">
    <property type="entry name" value="NADH-cytochrome b5 reductase"/>
    <property type="match status" value="1"/>
</dbReference>
<evidence type="ECO:0000313" key="15">
    <source>
        <dbReference type="EMBL" id="QLQ81776.1"/>
    </source>
</evidence>
<evidence type="ECO:0000256" key="11">
    <source>
        <dbReference type="PIRSR" id="PIRSR601834-1"/>
    </source>
</evidence>
<dbReference type="FunFam" id="3.40.50.80:FF:000009">
    <property type="entry name" value="NADH-cytochrome b5 reductase"/>
    <property type="match status" value="1"/>
</dbReference>
<evidence type="ECO:0000256" key="9">
    <source>
        <dbReference type="ARBA" id="ARBA00023027"/>
    </source>
</evidence>
<dbReference type="PANTHER" id="PTHR19370">
    <property type="entry name" value="NADH-CYTOCHROME B5 REDUCTASE"/>
    <property type="match status" value="1"/>
</dbReference>
<feature type="binding site" evidence="11">
    <location>
        <position position="146"/>
    </location>
    <ligand>
        <name>FAD</name>
        <dbReference type="ChEBI" id="CHEBI:57692"/>
    </ligand>
</feature>
<keyword evidence="5 13" id="KW-0812">Transmembrane</keyword>
<dbReference type="InterPro" id="IPR001834">
    <property type="entry name" value="CBR-like"/>
</dbReference>
<feature type="binding site" evidence="11">
    <location>
        <position position="214"/>
    </location>
    <ligand>
        <name>FAD</name>
        <dbReference type="ChEBI" id="CHEBI:57692"/>
    </ligand>
</feature>
<feature type="domain" description="FAD-binding FR-type" evidence="14">
    <location>
        <begin position="94"/>
        <end position="197"/>
    </location>
</feature>
<comment type="subcellular location">
    <subcellularLocation>
        <location evidence="2">Membrane</location>
    </subcellularLocation>
</comment>
<dbReference type="InterPro" id="IPR017938">
    <property type="entry name" value="Riboflavin_synthase-like_b-brl"/>
</dbReference>
<gene>
    <name evidence="15" type="ORF">HG537_0G00290</name>
</gene>
<evidence type="ECO:0000256" key="13">
    <source>
        <dbReference type="SAM" id="Phobius"/>
    </source>
</evidence>
<dbReference type="Proteomes" id="UP000510647">
    <property type="component" value="Chromosome 7"/>
</dbReference>
<keyword evidence="6 11" id="KW-0274">FAD</keyword>
<dbReference type="Pfam" id="PF00970">
    <property type="entry name" value="FAD_binding_6"/>
    <property type="match status" value="1"/>
</dbReference>
<accession>A0A7H9HYV6</accession>
<dbReference type="PANTHER" id="PTHR19370:SF143">
    <property type="entry name" value="PLASMA MEMBRANE-ASSOCIATED COENZYME Q6 REDUCTASE PGA3"/>
    <property type="match status" value="1"/>
</dbReference>
<keyword evidence="9 12" id="KW-0520">NAD</keyword>
<dbReference type="Pfam" id="PF00175">
    <property type="entry name" value="NAD_binding_1"/>
    <property type="match status" value="1"/>
</dbReference>
<proteinExistence type="inferred from homology"/>
<feature type="binding site" evidence="11">
    <location>
        <position position="173"/>
    </location>
    <ligand>
        <name>FAD</name>
        <dbReference type="ChEBI" id="CHEBI:57692"/>
    </ligand>
</feature>
<feature type="transmembrane region" description="Helical" evidence="13">
    <location>
        <begin position="66"/>
        <end position="82"/>
    </location>
</feature>
<feature type="binding site" evidence="11">
    <location>
        <position position="148"/>
    </location>
    <ligand>
        <name>FAD</name>
        <dbReference type="ChEBI" id="CHEBI:57692"/>
    </ligand>
</feature>
<evidence type="ECO:0000256" key="2">
    <source>
        <dbReference type="ARBA" id="ARBA00004370"/>
    </source>
</evidence>
<evidence type="ECO:0000256" key="10">
    <source>
        <dbReference type="ARBA" id="ARBA00023136"/>
    </source>
</evidence>
<evidence type="ECO:0000256" key="7">
    <source>
        <dbReference type="ARBA" id="ARBA00022989"/>
    </source>
</evidence>
<dbReference type="CDD" id="cd06183">
    <property type="entry name" value="cyt_b5_reduct_like"/>
    <property type="match status" value="1"/>
</dbReference>
<keyword evidence="4 11" id="KW-0285">Flavoprotein</keyword>
<feature type="binding site" evidence="11">
    <location>
        <position position="172"/>
    </location>
    <ligand>
        <name>FAD</name>
        <dbReference type="ChEBI" id="CHEBI:57692"/>
    </ligand>
</feature>
<organism evidence="15 16">
    <name type="scientific">Torulaspora globosa</name>
    <dbReference type="NCBI Taxonomy" id="48254"/>
    <lineage>
        <taxon>Eukaryota</taxon>
        <taxon>Fungi</taxon>
        <taxon>Dikarya</taxon>
        <taxon>Ascomycota</taxon>
        <taxon>Saccharomycotina</taxon>
        <taxon>Saccharomycetes</taxon>
        <taxon>Saccharomycetales</taxon>
        <taxon>Saccharomycetaceae</taxon>
        <taxon>Torulaspora</taxon>
    </lineage>
</organism>
<dbReference type="OrthoDB" id="432685at2759"/>
<evidence type="ECO:0000256" key="6">
    <source>
        <dbReference type="ARBA" id="ARBA00022827"/>
    </source>
</evidence>
<dbReference type="EMBL" id="CP059273">
    <property type="protein sequence ID" value="QLQ81776.1"/>
    <property type="molecule type" value="Genomic_DNA"/>
</dbReference>
<dbReference type="InterPro" id="IPR001709">
    <property type="entry name" value="Flavoprot_Pyr_Nucl_cyt_Rdtase"/>
</dbReference>
<dbReference type="Gene3D" id="3.40.50.80">
    <property type="entry name" value="Nucleotide-binding domain of ferredoxin-NADP reductase (FNR) module"/>
    <property type="match status" value="1"/>
</dbReference>
<keyword evidence="7 13" id="KW-1133">Transmembrane helix</keyword>
<keyword evidence="10 13" id="KW-0472">Membrane</keyword>
<dbReference type="AlphaFoldDB" id="A0A7H9HYV6"/>
<comment type="catalytic activity">
    <reaction evidence="12">
        <text>2 Fe(III)-[cytochrome b5] + NADH = 2 Fe(II)-[cytochrome b5] + NAD(+) + H(+)</text>
        <dbReference type="Rhea" id="RHEA:46680"/>
        <dbReference type="Rhea" id="RHEA-COMP:10438"/>
        <dbReference type="Rhea" id="RHEA-COMP:10439"/>
        <dbReference type="ChEBI" id="CHEBI:15378"/>
        <dbReference type="ChEBI" id="CHEBI:29033"/>
        <dbReference type="ChEBI" id="CHEBI:29034"/>
        <dbReference type="ChEBI" id="CHEBI:57540"/>
        <dbReference type="ChEBI" id="CHEBI:57945"/>
        <dbReference type="EC" id="1.6.2.2"/>
    </reaction>
</comment>
<dbReference type="SUPFAM" id="SSF63380">
    <property type="entry name" value="Riboflavin synthase domain-like"/>
    <property type="match status" value="1"/>
</dbReference>
<evidence type="ECO:0000256" key="5">
    <source>
        <dbReference type="ARBA" id="ARBA00022692"/>
    </source>
</evidence>
<protein>
    <recommendedName>
        <fullName evidence="12">NADH-cytochrome b5 reductase</fullName>
        <ecNumber evidence="12">1.6.2.2</ecNumber>
    </recommendedName>
</protein>
<keyword evidence="8 12" id="KW-0560">Oxidoreductase</keyword>
<dbReference type="EC" id="1.6.2.2" evidence="12"/>
<feature type="binding site" evidence="11">
    <location>
        <position position="165"/>
    </location>
    <ligand>
        <name>FAD</name>
        <dbReference type="ChEBI" id="CHEBI:57692"/>
    </ligand>
</feature>
<dbReference type="InterPro" id="IPR008333">
    <property type="entry name" value="Cbr1-like_FAD-bd_dom"/>
</dbReference>
<comment type="cofactor">
    <cofactor evidence="1 11 12">
        <name>FAD</name>
        <dbReference type="ChEBI" id="CHEBI:57692"/>
    </cofactor>
</comment>
<feature type="binding site" evidence="11">
    <location>
        <position position="163"/>
    </location>
    <ligand>
        <name>FAD</name>
        <dbReference type="ChEBI" id="CHEBI:57692"/>
    </ligand>
</feature>
<dbReference type="InterPro" id="IPR001433">
    <property type="entry name" value="OxRdtase_FAD/NAD-bd"/>
</dbReference>
<evidence type="ECO:0000256" key="8">
    <source>
        <dbReference type="ARBA" id="ARBA00023002"/>
    </source>
</evidence>
<evidence type="ECO:0000313" key="16">
    <source>
        <dbReference type="Proteomes" id="UP000510647"/>
    </source>
</evidence>
<comment type="similarity">
    <text evidence="3 12">Belongs to the flavoprotein pyridine nucleotide cytochrome reductase family.</text>
</comment>
<dbReference type="InterPro" id="IPR039261">
    <property type="entry name" value="FNR_nucleotide-bd"/>
</dbReference>
<dbReference type="GO" id="GO:0090524">
    <property type="term" value="F:cytochrome-b5 reductase activity, acting on NADH"/>
    <property type="evidence" value="ECO:0007669"/>
    <property type="project" value="UniProtKB-EC"/>
</dbReference>
<name>A0A7H9HYV6_9SACH</name>
<evidence type="ECO:0000259" key="14">
    <source>
        <dbReference type="PROSITE" id="PS51384"/>
    </source>
</evidence>
<dbReference type="PRINTS" id="PR00371">
    <property type="entry name" value="FPNCR"/>
</dbReference>
<keyword evidence="16" id="KW-1185">Reference proteome</keyword>
<evidence type="ECO:0000256" key="3">
    <source>
        <dbReference type="ARBA" id="ARBA00006105"/>
    </source>
</evidence>
<feature type="binding site" evidence="11">
    <location>
        <position position="171"/>
    </location>
    <ligand>
        <name>FAD</name>
        <dbReference type="ChEBI" id="CHEBI:57692"/>
    </ligand>
</feature>
<dbReference type="InterPro" id="IPR017927">
    <property type="entry name" value="FAD-bd_FR_type"/>
</dbReference>
<dbReference type="SUPFAM" id="SSF52343">
    <property type="entry name" value="Ferredoxin reductase-like, C-terminal NADP-linked domain"/>
    <property type="match status" value="1"/>
</dbReference>
<dbReference type="Gene3D" id="2.40.30.10">
    <property type="entry name" value="Translation factors"/>
    <property type="match status" value="1"/>
</dbReference>
<reference evidence="15 16" key="1">
    <citation type="submission" date="2020-06" db="EMBL/GenBank/DDBJ databases">
        <title>The yeast mating-type switching endonuclease HO is a domesticated member of an unorthodox homing genetic element family.</title>
        <authorList>
            <person name="Coughlan A.Y."/>
            <person name="Lombardi L."/>
            <person name="Braun-Galleani S."/>
            <person name="Martos A.R."/>
            <person name="Galeote V."/>
            <person name="Bigey F."/>
            <person name="Dequin S."/>
            <person name="Byrne K.P."/>
            <person name="Wolfe K.H."/>
        </authorList>
    </citation>
    <scope>NUCLEOTIDE SEQUENCE [LARGE SCALE GENOMIC DNA]</scope>
    <source>
        <strain evidence="15 16">CBS2947</strain>
    </source>
</reference>
<evidence type="ECO:0000256" key="12">
    <source>
        <dbReference type="RuleBase" id="RU361226"/>
    </source>
</evidence>
<dbReference type="PRINTS" id="PR00406">
    <property type="entry name" value="CYTB5RDTASE"/>
</dbReference>
<evidence type="ECO:0000256" key="1">
    <source>
        <dbReference type="ARBA" id="ARBA00001974"/>
    </source>
</evidence>
<dbReference type="GO" id="GO:0016020">
    <property type="term" value="C:membrane"/>
    <property type="evidence" value="ECO:0007669"/>
    <property type="project" value="UniProtKB-SubCell"/>
</dbReference>
<dbReference type="PROSITE" id="PS51384">
    <property type="entry name" value="FAD_FR"/>
    <property type="match status" value="1"/>
</dbReference>
<dbReference type="GO" id="GO:0006696">
    <property type="term" value="P:ergosterol biosynthetic process"/>
    <property type="evidence" value="ECO:0007669"/>
    <property type="project" value="TreeGrafter"/>
</dbReference>
<evidence type="ECO:0000256" key="4">
    <source>
        <dbReference type="ARBA" id="ARBA00022630"/>
    </source>
</evidence>